<dbReference type="GO" id="GO:0017109">
    <property type="term" value="C:glutamate-cysteine ligase complex"/>
    <property type="evidence" value="ECO:0007669"/>
    <property type="project" value="TreeGrafter"/>
</dbReference>
<dbReference type="GO" id="GO:0006750">
    <property type="term" value="P:glutathione biosynthetic process"/>
    <property type="evidence" value="ECO:0007669"/>
    <property type="project" value="UniProtKB-UniRule"/>
</dbReference>
<proteinExistence type="inferred from homology"/>
<evidence type="ECO:0000256" key="6">
    <source>
        <dbReference type="ARBA" id="ARBA00022741"/>
    </source>
</evidence>
<evidence type="ECO:0000256" key="8">
    <source>
        <dbReference type="ARBA" id="ARBA00030585"/>
    </source>
</evidence>
<keyword evidence="6 10" id="KW-0547">Nucleotide-binding</keyword>
<dbReference type="SUPFAM" id="SSF55931">
    <property type="entry name" value="Glutamine synthetase/guanido kinase"/>
    <property type="match status" value="1"/>
</dbReference>
<comment type="pathway">
    <text evidence="1 10">Sulfur metabolism; glutathione biosynthesis; glutathione from L-cysteine and L-glutamate: step 1/2.</text>
</comment>
<keyword evidence="5 10" id="KW-0317">Glutathione biosynthesis</keyword>
<gene>
    <name evidence="12" type="ORF">P167DRAFT_579296</name>
</gene>
<evidence type="ECO:0000256" key="9">
    <source>
        <dbReference type="ARBA" id="ARBA00032122"/>
    </source>
</evidence>
<feature type="region of interest" description="Disordered" evidence="11">
    <location>
        <begin position="515"/>
        <end position="535"/>
    </location>
</feature>
<dbReference type="Gene3D" id="3.30.590.50">
    <property type="match status" value="2"/>
</dbReference>
<keyword evidence="4 10" id="KW-0436">Ligase</keyword>
<dbReference type="AlphaFoldDB" id="A0A3N4KNQ5"/>
<dbReference type="InterPro" id="IPR004308">
    <property type="entry name" value="GCS"/>
</dbReference>
<dbReference type="FunCoup" id="A0A3N4KNQ5">
    <property type="interactions" value="382"/>
</dbReference>
<dbReference type="EC" id="6.3.2.2" evidence="3 10"/>
<evidence type="ECO:0000313" key="13">
    <source>
        <dbReference type="Proteomes" id="UP000277580"/>
    </source>
</evidence>
<organism evidence="12 13">
    <name type="scientific">Morchella conica CCBAS932</name>
    <dbReference type="NCBI Taxonomy" id="1392247"/>
    <lineage>
        <taxon>Eukaryota</taxon>
        <taxon>Fungi</taxon>
        <taxon>Dikarya</taxon>
        <taxon>Ascomycota</taxon>
        <taxon>Pezizomycotina</taxon>
        <taxon>Pezizomycetes</taxon>
        <taxon>Pezizales</taxon>
        <taxon>Morchellaceae</taxon>
        <taxon>Morchella</taxon>
    </lineage>
</organism>
<dbReference type="PANTHER" id="PTHR11164">
    <property type="entry name" value="GLUTAMATE CYSTEINE LIGASE"/>
    <property type="match status" value="1"/>
</dbReference>
<name>A0A3N4KNQ5_9PEZI</name>
<dbReference type="Pfam" id="PF03074">
    <property type="entry name" value="GCS"/>
    <property type="match status" value="1"/>
</dbReference>
<evidence type="ECO:0000256" key="7">
    <source>
        <dbReference type="ARBA" id="ARBA00022840"/>
    </source>
</evidence>
<accession>A0A3N4KNQ5</accession>
<evidence type="ECO:0000256" key="2">
    <source>
        <dbReference type="ARBA" id="ARBA00008100"/>
    </source>
</evidence>
<dbReference type="STRING" id="1392247.A0A3N4KNQ5"/>
<dbReference type="Proteomes" id="UP000277580">
    <property type="component" value="Unassembled WGS sequence"/>
</dbReference>
<dbReference type="InParanoid" id="A0A3N4KNQ5"/>
<evidence type="ECO:0000256" key="10">
    <source>
        <dbReference type="RuleBase" id="RU367135"/>
    </source>
</evidence>
<dbReference type="EMBL" id="ML119184">
    <property type="protein sequence ID" value="RPB07415.1"/>
    <property type="molecule type" value="Genomic_DNA"/>
</dbReference>
<evidence type="ECO:0000256" key="11">
    <source>
        <dbReference type="SAM" id="MobiDB-lite"/>
    </source>
</evidence>
<keyword evidence="13" id="KW-1185">Reference proteome</keyword>
<sequence length="656" mass="74168">MGLLALGTPLEWEDAKHHADEVRKLGIQQLLEIWKNYRGNERDVLLWGDELEYLVVSYDEEKKHALLSLRQAEILEELANDEKLRKAGGGVPEISKPEDVCGPMPTFHPEYGRFQIESTPGAPFNLTWKDLLSVEKDMKRRRVIAKQHMAKNEAVITLPNFPLLGAKDVFTHPPVVADGSRSRSQFLSDVVINPHIRFPTLSANIRSRRGKKVAINMPIFYDEKTPRPFRDPTIDYDRHLFPEDDDVRNGAAQEGHIYMDAMGFGMGCCCLQITLQAKNIVEARMLYDQLCPLGPIMLALTAATPIFKGFLADVDVRWNVISQAVDDRTDEEKGLKPLKNNRFVIPKSRYDSVSAYISQDPRFRPEYNDTDLVIDKDIKKTLMDDGMDENLAAHFAHLFIRDPLVIFQETLDESPEGKADHFENLQSTNWQHMRFKPPPPGGNIGWRVEFRSMEIQLTDNENAAFAIFIVLLTRAILSYGLNFYIPISKVDENMATAHRRGAVLTEKFWFRKNLFPPRKPTNGGTPAPSRPASPGPVEREYCLMTIDEIMNGSKTNEFVGLIPLIENYLDTVNVDVVTRCELAGYLSLVSKRASGELQTGAAWIREFVRAHPDYRGDSVVSQSINYDLIKALDRLGNGDGVLDEQLCGRLLGGSRA</sequence>
<protein>
    <recommendedName>
        <fullName evidence="3 10">Glutamate--cysteine ligase</fullName>
        <ecNumber evidence="3 10">6.3.2.2</ecNumber>
    </recommendedName>
    <alternativeName>
        <fullName evidence="9 10">Gamma-ECS</fullName>
    </alternativeName>
    <alternativeName>
        <fullName evidence="8 10">Gamma-glutamylcysteine synthetase</fullName>
    </alternativeName>
</protein>
<evidence type="ECO:0000256" key="3">
    <source>
        <dbReference type="ARBA" id="ARBA00012220"/>
    </source>
</evidence>
<dbReference type="UniPathway" id="UPA00142">
    <property type="reaction ID" value="UER00209"/>
</dbReference>
<reference evidence="12 13" key="1">
    <citation type="journal article" date="2018" name="Nat. Ecol. Evol.">
        <title>Pezizomycetes genomes reveal the molecular basis of ectomycorrhizal truffle lifestyle.</title>
        <authorList>
            <person name="Murat C."/>
            <person name="Payen T."/>
            <person name="Noel B."/>
            <person name="Kuo A."/>
            <person name="Morin E."/>
            <person name="Chen J."/>
            <person name="Kohler A."/>
            <person name="Krizsan K."/>
            <person name="Balestrini R."/>
            <person name="Da Silva C."/>
            <person name="Montanini B."/>
            <person name="Hainaut M."/>
            <person name="Levati E."/>
            <person name="Barry K.W."/>
            <person name="Belfiori B."/>
            <person name="Cichocki N."/>
            <person name="Clum A."/>
            <person name="Dockter R.B."/>
            <person name="Fauchery L."/>
            <person name="Guy J."/>
            <person name="Iotti M."/>
            <person name="Le Tacon F."/>
            <person name="Lindquist E.A."/>
            <person name="Lipzen A."/>
            <person name="Malagnac F."/>
            <person name="Mello A."/>
            <person name="Molinier V."/>
            <person name="Miyauchi S."/>
            <person name="Poulain J."/>
            <person name="Riccioni C."/>
            <person name="Rubini A."/>
            <person name="Sitrit Y."/>
            <person name="Splivallo R."/>
            <person name="Traeger S."/>
            <person name="Wang M."/>
            <person name="Zifcakova L."/>
            <person name="Wipf D."/>
            <person name="Zambonelli A."/>
            <person name="Paolocci F."/>
            <person name="Nowrousian M."/>
            <person name="Ottonello S."/>
            <person name="Baldrian P."/>
            <person name="Spatafora J.W."/>
            <person name="Henrissat B."/>
            <person name="Nagy L.G."/>
            <person name="Aury J.M."/>
            <person name="Wincker P."/>
            <person name="Grigoriev I.V."/>
            <person name="Bonfante P."/>
            <person name="Martin F.M."/>
        </authorList>
    </citation>
    <scope>NUCLEOTIDE SEQUENCE [LARGE SCALE GENOMIC DNA]</scope>
    <source>
        <strain evidence="12 13">CCBAS932</strain>
    </source>
</reference>
<comment type="catalytic activity">
    <reaction evidence="10">
        <text>L-cysteine + L-glutamate + ATP = gamma-L-glutamyl-L-cysteine + ADP + phosphate + H(+)</text>
        <dbReference type="Rhea" id="RHEA:13285"/>
        <dbReference type="ChEBI" id="CHEBI:15378"/>
        <dbReference type="ChEBI" id="CHEBI:29985"/>
        <dbReference type="ChEBI" id="CHEBI:30616"/>
        <dbReference type="ChEBI" id="CHEBI:35235"/>
        <dbReference type="ChEBI" id="CHEBI:43474"/>
        <dbReference type="ChEBI" id="CHEBI:58173"/>
        <dbReference type="ChEBI" id="CHEBI:456216"/>
        <dbReference type="EC" id="6.3.2.2"/>
    </reaction>
</comment>
<evidence type="ECO:0000256" key="1">
    <source>
        <dbReference type="ARBA" id="ARBA00005006"/>
    </source>
</evidence>
<dbReference type="GO" id="GO:0005524">
    <property type="term" value="F:ATP binding"/>
    <property type="evidence" value="ECO:0007669"/>
    <property type="project" value="UniProtKB-UniRule"/>
</dbReference>
<dbReference type="PANTHER" id="PTHR11164:SF0">
    <property type="entry name" value="GLUTAMATE--CYSTEINE LIGASE CATALYTIC SUBUNIT"/>
    <property type="match status" value="1"/>
</dbReference>
<dbReference type="FunFam" id="3.30.590.50:FF:000002">
    <property type="entry name" value="Glutamate--cysteine ligase catalytic subunit"/>
    <property type="match status" value="1"/>
</dbReference>
<dbReference type="Gene3D" id="1.10.8.960">
    <property type="match status" value="1"/>
</dbReference>
<comment type="similarity">
    <text evidence="2 10">Belongs to the glutamate--cysteine ligase type 3 family.</text>
</comment>
<dbReference type="FunFam" id="3.30.590.50:FF:000001">
    <property type="entry name" value="Glutamate-cysteine ligase Gcs1"/>
    <property type="match status" value="1"/>
</dbReference>
<evidence type="ECO:0000256" key="4">
    <source>
        <dbReference type="ARBA" id="ARBA00022598"/>
    </source>
</evidence>
<evidence type="ECO:0000313" key="12">
    <source>
        <dbReference type="EMBL" id="RPB07415.1"/>
    </source>
</evidence>
<dbReference type="OrthoDB" id="7939818at2759"/>
<dbReference type="InterPro" id="IPR014746">
    <property type="entry name" value="Gln_synth/guanido_kin_cat_dom"/>
</dbReference>
<keyword evidence="7 10" id="KW-0067">ATP-binding</keyword>
<evidence type="ECO:0000256" key="5">
    <source>
        <dbReference type="ARBA" id="ARBA00022684"/>
    </source>
</evidence>
<dbReference type="GO" id="GO:0004357">
    <property type="term" value="F:glutamate-cysteine ligase activity"/>
    <property type="evidence" value="ECO:0007669"/>
    <property type="project" value="UniProtKB-UniRule"/>
</dbReference>